<feature type="transmembrane region" description="Helical" evidence="10">
    <location>
        <begin position="249"/>
        <end position="274"/>
    </location>
</feature>
<keyword evidence="8 10" id="KW-0472">Membrane</keyword>
<evidence type="ECO:0000256" key="1">
    <source>
        <dbReference type="ARBA" id="ARBA00004429"/>
    </source>
</evidence>
<keyword evidence="4" id="KW-1003">Cell membrane</keyword>
<dbReference type="InterPro" id="IPR048279">
    <property type="entry name" value="MdtK-like"/>
</dbReference>
<organism evidence="11 12">
    <name type="scientific">Alysiella crassa</name>
    <dbReference type="NCBI Taxonomy" id="153491"/>
    <lineage>
        <taxon>Bacteria</taxon>
        <taxon>Pseudomonadati</taxon>
        <taxon>Pseudomonadota</taxon>
        <taxon>Betaproteobacteria</taxon>
        <taxon>Neisseriales</taxon>
        <taxon>Neisseriaceae</taxon>
        <taxon>Alysiella</taxon>
    </lineage>
</organism>
<name>A0A376BM35_9NEIS</name>
<evidence type="ECO:0000256" key="6">
    <source>
        <dbReference type="ARBA" id="ARBA00022989"/>
    </source>
</evidence>
<dbReference type="RefSeq" id="WP_034295942.1">
    <property type="nucleotide sequence ID" value="NZ_CP091519.2"/>
</dbReference>
<feature type="transmembrane region" description="Helical" evidence="10">
    <location>
        <begin position="61"/>
        <end position="82"/>
    </location>
</feature>
<feature type="transmembrane region" description="Helical" evidence="10">
    <location>
        <begin position="170"/>
        <end position="189"/>
    </location>
</feature>
<dbReference type="STRING" id="1120980.GCA_000745955_02646"/>
<feature type="transmembrane region" description="Helical" evidence="10">
    <location>
        <begin position="327"/>
        <end position="348"/>
    </location>
</feature>
<keyword evidence="12" id="KW-1185">Reference proteome</keyword>
<evidence type="ECO:0000313" key="12">
    <source>
        <dbReference type="Proteomes" id="UP000254209"/>
    </source>
</evidence>
<protein>
    <recommendedName>
        <fullName evidence="9">Multidrug-efflux transporter</fullName>
    </recommendedName>
</protein>
<dbReference type="Proteomes" id="UP000254209">
    <property type="component" value="Unassembled WGS sequence"/>
</dbReference>
<evidence type="ECO:0000256" key="2">
    <source>
        <dbReference type="ARBA" id="ARBA00022448"/>
    </source>
</evidence>
<dbReference type="PIRSF" id="PIRSF006603">
    <property type="entry name" value="DinF"/>
    <property type="match status" value="1"/>
</dbReference>
<keyword evidence="5 10" id="KW-0812">Transmembrane</keyword>
<gene>
    <name evidence="11" type="primary">norM</name>
    <name evidence="11" type="ORF">NCTC10283_00850</name>
</gene>
<dbReference type="GO" id="GO:0015297">
    <property type="term" value="F:antiporter activity"/>
    <property type="evidence" value="ECO:0007669"/>
    <property type="project" value="UniProtKB-KW"/>
</dbReference>
<feature type="transmembrane region" description="Helical" evidence="10">
    <location>
        <begin position="424"/>
        <end position="446"/>
    </location>
</feature>
<evidence type="ECO:0000256" key="8">
    <source>
        <dbReference type="ARBA" id="ARBA00023136"/>
    </source>
</evidence>
<feature type="transmembrane region" description="Helical" evidence="10">
    <location>
        <begin position="102"/>
        <end position="120"/>
    </location>
</feature>
<dbReference type="NCBIfam" id="TIGR00797">
    <property type="entry name" value="matE"/>
    <property type="match status" value="1"/>
</dbReference>
<feature type="transmembrane region" description="Helical" evidence="10">
    <location>
        <begin position="360"/>
        <end position="377"/>
    </location>
</feature>
<comment type="subcellular location">
    <subcellularLocation>
        <location evidence="1">Cell inner membrane</location>
        <topology evidence="1">Multi-pass membrane protein</topology>
    </subcellularLocation>
</comment>
<accession>A0A376BM35</accession>
<dbReference type="InterPro" id="IPR050222">
    <property type="entry name" value="MATE_MdtK"/>
</dbReference>
<dbReference type="PANTHER" id="PTHR43298:SF2">
    <property type="entry name" value="FMN_FAD EXPORTER YEEO-RELATED"/>
    <property type="match status" value="1"/>
</dbReference>
<dbReference type="PANTHER" id="PTHR43298">
    <property type="entry name" value="MULTIDRUG RESISTANCE PROTEIN NORM-RELATED"/>
    <property type="match status" value="1"/>
</dbReference>
<keyword evidence="3" id="KW-0050">Antiport</keyword>
<dbReference type="AlphaFoldDB" id="A0A376BM35"/>
<proteinExistence type="predicted"/>
<dbReference type="OrthoDB" id="9780160at2"/>
<feature type="transmembrane region" description="Helical" evidence="10">
    <location>
        <begin position="140"/>
        <end position="158"/>
    </location>
</feature>
<dbReference type="GO" id="GO:0006811">
    <property type="term" value="P:monoatomic ion transport"/>
    <property type="evidence" value="ECO:0007669"/>
    <property type="project" value="UniProtKB-KW"/>
</dbReference>
<sequence>MQLFQLHQHPLATFQHESKHLIALALPIMLAQMAAVGVGVVDTAMAGAAGKDDLTAVALGSAVFNTLFITFLGVMAALNPIISQLHGANQTEQVGETGRQGLWFGGSMGIMGMLLMFASIAPTQNYLNMADNVETMLGDYLFYTALGMPAAMLHRALYAYASSLNRPKPIMWVSWAALLLNIPLNYIFVYGKLGLPEMGGAGCGLATALVFWFNAIALGLYILKNRYFQVFGLTKKFSPPNWTAQKQMWALGLPIGFSYFLEASLFTCIVWLIANLGEDFVAAQQVVISITSITYMIPQAIGSAATVRIGYALGQRDMAMAQYRSGVSLACGLVLAVITLIVLILLRYPLVQVYTQDLDVIAIAVSIIWCAALFQLFDYTQCIASYALRGYKVTRIPMIIHGIAFWGMGLLPGYILAYPFGLGIYGFWIALIVSLAAAAVALVYYLQKISANHLKTYLIDT</sequence>
<evidence type="ECO:0000256" key="7">
    <source>
        <dbReference type="ARBA" id="ARBA00023065"/>
    </source>
</evidence>
<reference evidence="11 12" key="1">
    <citation type="submission" date="2018-06" db="EMBL/GenBank/DDBJ databases">
        <authorList>
            <consortium name="Pathogen Informatics"/>
            <person name="Doyle S."/>
        </authorList>
    </citation>
    <scope>NUCLEOTIDE SEQUENCE [LARGE SCALE GENOMIC DNA]</scope>
    <source>
        <strain evidence="11 12">NCTC10283</strain>
    </source>
</reference>
<evidence type="ECO:0000256" key="4">
    <source>
        <dbReference type="ARBA" id="ARBA00022475"/>
    </source>
</evidence>
<dbReference type="GO" id="GO:0005886">
    <property type="term" value="C:plasma membrane"/>
    <property type="evidence" value="ECO:0007669"/>
    <property type="project" value="UniProtKB-SubCell"/>
</dbReference>
<feature type="transmembrane region" description="Helical" evidence="10">
    <location>
        <begin position="209"/>
        <end position="228"/>
    </location>
</feature>
<keyword evidence="6 10" id="KW-1133">Transmembrane helix</keyword>
<dbReference type="CDD" id="cd13131">
    <property type="entry name" value="MATE_NorM_like"/>
    <property type="match status" value="1"/>
</dbReference>
<evidence type="ECO:0000256" key="10">
    <source>
        <dbReference type="SAM" id="Phobius"/>
    </source>
</evidence>
<feature type="transmembrane region" description="Helical" evidence="10">
    <location>
        <begin position="21"/>
        <end position="41"/>
    </location>
</feature>
<feature type="transmembrane region" description="Helical" evidence="10">
    <location>
        <begin position="398"/>
        <end position="418"/>
    </location>
</feature>
<evidence type="ECO:0000313" key="11">
    <source>
        <dbReference type="EMBL" id="SSY70740.1"/>
    </source>
</evidence>
<dbReference type="GO" id="GO:0042910">
    <property type="term" value="F:xenobiotic transmembrane transporter activity"/>
    <property type="evidence" value="ECO:0007669"/>
    <property type="project" value="InterPro"/>
</dbReference>
<keyword evidence="7" id="KW-0406">Ion transport</keyword>
<dbReference type="InterPro" id="IPR002528">
    <property type="entry name" value="MATE_fam"/>
</dbReference>
<dbReference type="EMBL" id="UFSO01000002">
    <property type="protein sequence ID" value="SSY70740.1"/>
    <property type="molecule type" value="Genomic_DNA"/>
</dbReference>
<evidence type="ECO:0000256" key="5">
    <source>
        <dbReference type="ARBA" id="ARBA00022692"/>
    </source>
</evidence>
<feature type="transmembrane region" description="Helical" evidence="10">
    <location>
        <begin position="286"/>
        <end position="307"/>
    </location>
</feature>
<evidence type="ECO:0000256" key="3">
    <source>
        <dbReference type="ARBA" id="ARBA00022449"/>
    </source>
</evidence>
<keyword evidence="2" id="KW-0813">Transport</keyword>
<evidence type="ECO:0000256" key="9">
    <source>
        <dbReference type="ARBA" id="ARBA00031636"/>
    </source>
</evidence>
<dbReference type="Pfam" id="PF01554">
    <property type="entry name" value="MatE"/>
    <property type="match status" value="2"/>
</dbReference>